<dbReference type="GO" id="GO:0046933">
    <property type="term" value="F:proton-transporting ATP synthase activity, rotational mechanism"/>
    <property type="evidence" value="ECO:0007669"/>
    <property type="project" value="UniProtKB-UniRule"/>
</dbReference>
<evidence type="ECO:0000256" key="13">
    <source>
        <dbReference type="SAM" id="SignalP"/>
    </source>
</evidence>
<evidence type="ECO:0000256" key="1">
    <source>
        <dbReference type="ARBA" id="ARBA00004141"/>
    </source>
</evidence>
<dbReference type="CDD" id="cd00310">
    <property type="entry name" value="ATP-synt_Fo_a_6"/>
    <property type="match status" value="1"/>
</dbReference>
<dbReference type="SUPFAM" id="SSF81336">
    <property type="entry name" value="F1F0 ATP synthase subunit A"/>
    <property type="match status" value="1"/>
</dbReference>
<evidence type="ECO:0000256" key="5">
    <source>
        <dbReference type="ARBA" id="ARBA00022692"/>
    </source>
</evidence>
<dbReference type="InterPro" id="IPR035908">
    <property type="entry name" value="F0_ATP_A_sf"/>
</dbReference>
<keyword evidence="7 11" id="KW-1133">Transmembrane helix</keyword>
<keyword evidence="15" id="KW-1185">Reference proteome</keyword>
<dbReference type="GO" id="GO:0005886">
    <property type="term" value="C:plasma membrane"/>
    <property type="evidence" value="ECO:0007669"/>
    <property type="project" value="UniProtKB-SubCell"/>
</dbReference>
<evidence type="ECO:0000256" key="6">
    <source>
        <dbReference type="ARBA" id="ARBA00022781"/>
    </source>
</evidence>
<comment type="subcellular location">
    <subcellularLocation>
        <location evidence="11 12">Cell membrane</location>
        <topology evidence="11 12">Multi-pass membrane protein</topology>
    </subcellularLocation>
    <subcellularLocation>
        <location evidence="1">Membrane</location>
        <topology evidence="1">Multi-pass membrane protein</topology>
    </subcellularLocation>
</comment>
<comment type="function">
    <text evidence="11 12">Key component of the proton channel; it plays a direct role in the translocation of protons across the membrane.</text>
</comment>
<dbReference type="PRINTS" id="PR00123">
    <property type="entry name" value="ATPASEA"/>
</dbReference>
<dbReference type="Gene3D" id="1.20.120.220">
    <property type="entry name" value="ATP synthase, F0 complex, subunit A"/>
    <property type="match status" value="1"/>
</dbReference>
<comment type="similarity">
    <text evidence="2 11 12">Belongs to the ATPase A chain family.</text>
</comment>
<evidence type="ECO:0000313" key="14">
    <source>
        <dbReference type="EMBL" id="RYC71139.1"/>
    </source>
</evidence>
<accession>A0A4Q2UW19</accession>
<feature type="transmembrane region" description="Helical" evidence="11">
    <location>
        <begin position="189"/>
        <end position="213"/>
    </location>
</feature>
<dbReference type="NCBIfam" id="TIGR01131">
    <property type="entry name" value="ATP_synt_6_or_A"/>
    <property type="match status" value="1"/>
</dbReference>
<feature type="transmembrane region" description="Helical" evidence="11">
    <location>
        <begin position="219"/>
        <end position="238"/>
    </location>
</feature>
<keyword evidence="3 11" id="KW-0813">Transport</keyword>
<feature type="transmembrane region" description="Helical" evidence="11">
    <location>
        <begin position="278"/>
        <end position="302"/>
    </location>
</feature>
<dbReference type="RefSeq" id="WP_129599835.1">
    <property type="nucleotide sequence ID" value="NZ_SBLB01000001.1"/>
</dbReference>
<feature type="transmembrane region" description="Helical" evidence="11">
    <location>
        <begin position="250"/>
        <end position="272"/>
    </location>
</feature>
<dbReference type="AlphaFoldDB" id="A0A4Q2UW19"/>
<keyword evidence="9 11" id="KW-0472">Membrane</keyword>
<evidence type="ECO:0000256" key="10">
    <source>
        <dbReference type="ARBA" id="ARBA00023310"/>
    </source>
</evidence>
<dbReference type="PANTHER" id="PTHR11410:SF0">
    <property type="entry name" value="ATP SYNTHASE SUBUNIT A"/>
    <property type="match status" value="1"/>
</dbReference>
<sequence>MMRSILNRLLLAIALVMSPIAFTQAQEHGHEGETAEHGETRKEGFDVGGMIMHHIKDEHGWELAHGVTIPLPVILYSPDRGLEVFSSSRLAHDQVYNGYKQIHGKIHRVDAAGNDDHEAKFYNFSITKNVASLLLSAIILLSIFPAVSRSYAKNRGKAPKGLQSFLEPIILFVRDEIAKPSIGPKYVKYLPYLLTLFFFILVNNLLGLLPGAANLTGNIAVTLVLAVITFLIVSFSGNKHYWMHIVKPTGVPWFVLPIMIPVEIVGVFMKPISLMVRLFANITAGHIIILSLLGLIFMANSLGGMTTSIAISPVVLFFTLFLNLIELLVAFLQAFIFTLLTAMYIGSAVEEHHEADHGIGFEGAEAH</sequence>
<keyword evidence="5 11" id="KW-0812">Transmembrane</keyword>
<feature type="chain" id="PRO_5020840517" description="ATP synthase subunit a" evidence="13">
    <location>
        <begin position="26"/>
        <end position="367"/>
    </location>
</feature>
<keyword evidence="4 11" id="KW-0138">CF(0)</keyword>
<keyword evidence="6 11" id="KW-0375">Hydrogen ion transport</keyword>
<reference evidence="14 15" key="1">
    <citation type="submission" date="2019-01" db="EMBL/GenBank/DDBJ databases">
        <title>Spirosoma flava sp. nov., a propanil-degrading bacterium isolated from herbicide-contaminated soil.</title>
        <authorList>
            <person name="Zhang L."/>
            <person name="Jiang J.-D."/>
        </authorList>
    </citation>
    <scope>NUCLEOTIDE SEQUENCE [LARGE SCALE GENOMIC DNA]</scope>
    <source>
        <strain evidence="14 15">TY50</strain>
    </source>
</reference>
<evidence type="ECO:0000256" key="7">
    <source>
        <dbReference type="ARBA" id="ARBA00022989"/>
    </source>
</evidence>
<keyword evidence="8 11" id="KW-0406">Ion transport</keyword>
<evidence type="ECO:0000256" key="8">
    <source>
        <dbReference type="ARBA" id="ARBA00023065"/>
    </source>
</evidence>
<name>A0A4Q2UW19_9BACT</name>
<keyword evidence="10 11" id="KW-0066">ATP synthesis</keyword>
<dbReference type="InterPro" id="IPR045083">
    <property type="entry name" value="ATP_synth_F0_asu_bact/mt"/>
</dbReference>
<evidence type="ECO:0000256" key="12">
    <source>
        <dbReference type="RuleBase" id="RU000483"/>
    </source>
</evidence>
<comment type="caution">
    <text evidence="14">The sequence shown here is derived from an EMBL/GenBank/DDBJ whole genome shotgun (WGS) entry which is preliminary data.</text>
</comment>
<evidence type="ECO:0000256" key="3">
    <source>
        <dbReference type="ARBA" id="ARBA00022448"/>
    </source>
</evidence>
<organism evidence="14 15">
    <name type="scientific">Spirosoma sordidisoli</name>
    <dbReference type="NCBI Taxonomy" id="2502893"/>
    <lineage>
        <taxon>Bacteria</taxon>
        <taxon>Pseudomonadati</taxon>
        <taxon>Bacteroidota</taxon>
        <taxon>Cytophagia</taxon>
        <taxon>Cytophagales</taxon>
        <taxon>Cytophagaceae</taxon>
        <taxon>Spirosoma</taxon>
    </lineage>
</organism>
<dbReference type="PANTHER" id="PTHR11410">
    <property type="entry name" value="ATP SYNTHASE SUBUNIT A"/>
    <property type="match status" value="1"/>
</dbReference>
<keyword evidence="13" id="KW-0732">Signal</keyword>
<evidence type="ECO:0000256" key="11">
    <source>
        <dbReference type="HAMAP-Rule" id="MF_01393"/>
    </source>
</evidence>
<dbReference type="HAMAP" id="MF_01393">
    <property type="entry name" value="ATP_synth_a_bact"/>
    <property type="match status" value="1"/>
</dbReference>
<protein>
    <recommendedName>
        <fullName evidence="11 12">ATP synthase subunit a</fullName>
    </recommendedName>
    <alternativeName>
        <fullName evidence="11">ATP synthase F0 sector subunit a</fullName>
    </alternativeName>
    <alternativeName>
        <fullName evidence="11">F-ATPase subunit 6</fullName>
    </alternativeName>
</protein>
<dbReference type="Proteomes" id="UP000290407">
    <property type="component" value="Unassembled WGS sequence"/>
</dbReference>
<evidence type="ECO:0000256" key="2">
    <source>
        <dbReference type="ARBA" id="ARBA00006810"/>
    </source>
</evidence>
<feature type="transmembrane region" description="Helical" evidence="11">
    <location>
        <begin position="130"/>
        <end position="147"/>
    </location>
</feature>
<evidence type="ECO:0000256" key="9">
    <source>
        <dbReference type="ARBA" id="ARBA00023136"/>
    </source>
</evidence>
<dbReference type="GO" id="GO:0045259">
    <property type="term" value="C:proton-transporting ATP synthase complex"/>
    <property type="evidence" value="ECO:0007669"/>
    <property type="project" value="UniProtKB-KW"/>
</dbReference>
<dbReference type="InterPro" id="IPR000568">
    <property type="entry name" value="ATP_synth_F0_asu"/>
</dbReference>
<gene>
    <name evidence="11 14" type="primary">atpB</name>
    <name evidence="14" type="ORF">EQG79_03055</name>
</gene>
<feature type="transmembrane region" description="Helical" evidence="11">
    <location>
        <begin position="314"/>
        <end position="345"/>
    </location>
</feature>
<evidence type="ECO:0000256" key="4">
    <source>
        <dbReference type="ARBA" id="ARBA00022547"/>
    </source>
</evidence>
<dbReference type="EMBL" id="SBLB01000001">
    <property type="protein sequence ID" value="RYC71139.1"/>
    <property type="molecule type" value="Genomic_DNA"/>
</dbReference>
<proteinExistence type="inferred from homology"/>
<keyword evidence="11" id="KW-1003">Cell membrane</keyword>
<dbReference type="Pfam" id="PF00119">
    <property type="entry name" value="ATP-synt_A"/>
    <property type="match status" value="1"/>
</dbReference>
<evidence type="ECO:0000313" key="15">
    <source>
        <dbReference type="Proteomes" id="UP000290407"/>
    </source>
</evidence>
<feature type="signal peptide" evidence="13">
    <location>
        <begin position="1"/>
        <end position="25"/>
    </location>
</feature>